<accession>A0ABQ9HP93</accession>
<feature type="compositionally biased region" description="Polar residues" evidence="1">
    <location>
        <begin position="26"/>
        <end position="37"/>
    </location>
</feature>
<dbReference type="Proteomes" id="UP001159363">
    <property type="component" value="Chromosome X"/>
</dbReference>
<dbReference type="EMBL" id="JARBHB010000004">
    <property type="protein sequence ID" value="KAJ8885985.1"/>
    <property type="molecule type" value="Genomic_DNA"/>
</dbReference>
<gene>
    <name evidence="2" type="ORF">PR048_012191</name>
</gene>
<feature type="region of interest" description="Disordered" evidence="1">
    <location>
        <begin position="18"/>
        <end position="49"/>
    </location>
</feature>
<evidence type="ECO:0000313" key="2">
    <source>
        <dbReference type="EMBL" id="KAJ8885985.1"/>
    </source>
</evidence>
<organism evidence="2 3">
    <name type="scientific">Dryococelus australis</name>
    <dbReference type="NCBI Taxonomy" id="614101"/>
    <lineage>
        <taxon>Eukaryota</taxon>
        <taxon>Metazoa</taxon>
        <taxon>Ecdysozoa</taxon>
        <taxon>Arthropoda</taxon>
        <taxon>Hexapoda</taxon>
        <taxon>Insecta</taxon>
        <taxon>Pterygota</taxon>
        <taxon>Neoptera</taxon>
        <taxon>Polyneoptera</taxon>
        <taxon>Phasmatodea</taxon>
        <taxon>Verophasmatodea</taxon>
        <taxon>Anareolatae</taxon>
        <taxon>Phasmatidae</taxon>
        <taxon>Eurycanthinae</taxon>
        <taxon>Dryococelus</taxon>
    </lineage>
</organism>
<evidence type="ECO:0000313" key="3">
    <source>
        <dbReference type="Proteomes" id="UP001159363"/>
    </source>
</evidence>
<keyword evidence="3" id="KW-1185">Reference proteome</keyword>
<evidence type="ECO:0000256" key="1">
    <source>
        <dbReference type="SAM" id="MobiDB-lite"/>
    </source>
</evidence>
<comment type="caution">
    <text evidence="2">The sequence shown here is derived from an EMBL/GenBank/DDBJ whole genome shotgun (WGS) entry which is preliminary data.</text>
</comment>
<reference evidence="2 3" key="1">
    <citation type="submission" date="2023-02" db="EMBL/GenBank/DDBJ databases">
        <title>LHISI_Scaffold_Assembly.</title>
        <authorList>
            <person name="Stuart O.P."/>
            <person name="Cleave R."/>
            <person name="Magrath M.J.L."/>
            <person name="Mikheyev A.S."/>
        </authorList>
    </citation>
    <scope>NUCLEOTIDE SEQUENCE [LARGE SCALE GENOMIC DNA]</scope>
    <source>
        <strain evidence="2">Daus_M_001</strain>
        <tissue evidence="2">Leg muscle</tissue>
    </source>
</reference>
<protein>
    <submittedName>
        <fullName evidence="2">Uncharacterized protein</fullName>
    </submittedName>
</protein>
<sequence length="474" mass="52974">MSVIEVKMEWRRNEGVGKREIPGKTSRPTASSVTIPTCENPVTRPGTDCMNGQTANTHESGYELKGYEIQLVLKFLPVGIASSENNARSCHRWRLNQIDFKRVYTEVTLAIGSEFIRHALDDSTPIANLQGNKKRIPYCKMWGNTGAGNSQLTNICGSTIQMIVESRGQAEKHKNCKGYTLARVGIVRHRRYAQSTELALCVLVLMRALMARATFQHIARTLYSYVRKKNVDFKLPVMQFECQVGGPLKGMLKSIVAIHMFAKYTCPCPFVTARMSESGDALTSSNEKFNRRGFARLYSLVYKYADINCTLAVRCHIGRRQLETVLQEVSNTTCTNGVCLLAYHQGEPRSIPGRVTPGFSHVGIVPDDTAGRRVFSGISLSPAVPYSLQSPSSALKTSLLRAAHIYSLTNSNVRYVLKALSISRLEIRYVCGKASSYTNIRRVIALRKAGFPLMWAYPFTNWLSWHPLQDSELA</sequence>
<proteinExistence type="predicted"/>
<name>A0ABQ9HP93_9NEOP</name>